<evidence type="ECO:0000256" key="1">
    <source>
        <dbReference type="SAM" id="Phobius"/>
    </source>
</evidence>
<reference evidence="3" key="1">
    <citation type="submission" date="2022-11" db="UniProtKB">
        <authorList>
            <consortium name="WormBaseParasite"/>
        </authorList>
    </citation>
    <scope>IDENTIFICATION</scope>
</reference>
<accession>A0A914NJT1</accession>
<name>A0A914NJT1_MELIC</name>
<keyword evidence="2" id="KW-1185">Reference proteome</keyword>
<sequence>MLITSINNNKLIKNSSVDSLLQLLWCSTWWLVQYALLFMLMMVWMLQLLLMSSDVLYMDCWCGAGVCCCSWWTAVEASIAVEMCSTLWIVQHGHWRKCILMVVRRSCWCCLLAFLLLVGGHASVCLTLCFSKKTFLRFFSFQVLGSCTVAGGMLLL</sequence>
<evidence type="ECO:0000313" key="2">
    <source>
        <dbReference type="Proteomes" id="UP000887563"/>
    </source>
</evidence>
<keyword evidence="1" id="KW-1133">Transmembrane helix</keyword>
<organism evidence="2 3">
    <name type="scientific">Meloidogyne incognita</name>
    <name type="common">Southern root-knot nematode worm</name>
    <name type="synonym">Oxyuris incognita</name>
    <dbReference type="NCBI Taxonomy" id="6306"/>
    <lineage>
        <taxon>Eukaryota</taxon>
        <taxon>Metazoa</taxon>
        <taxon>Ecdysozoa</taxon>
        <taxon>Nematoda</taxon>
        <taxon>Chromadorea</taxon>
        <taxon>Rhabditida</taxon>
        <taxon>Tylenchina</taxon>
        <taxon>Tylenchomorpha</taxon>
        <taxon>Tylenchoidea</taxon>
        <taxon>Meloidogynidae</taxon>
        <taxon>Meloidogyninae</taxon>
        <taxon>Meloidogyne</taxon>
        <taxon>Meloidogyne incognita group</taxon>
    </lineage>
</organism>
<feature type="transmembrane region" description="Helical" evidence="1">
    <location>
        <begin position="106"/>
        <end position="129"/>
    </location>
</feature>
<keyword evidence="1" id="KW-0812">Transmembrane</keyword>
<keyword evidence="1" id="KW-0472">Membrane</keyword>
<protein>
    <submittedName>
        <fullName evidence="3">Candidate secreted effector</fullName>
    </submittedName>
</protein>
<proteinExistence type="predicted"/>
<dbReference type="AlphaFoldDB" id="A0A914NJT1"/>
<evidence type="ECO:0000313" key="3">
    <source>
        <dbReference type="WBParaSite" id="Minc3s06532g39958"/>
    </source>
</evidence>
<feature type="transmembrane region" description="Helical" evidence="1">
    <location>
        <begin position="29"/>
        <end position="50"/>
    </location>
</feature>
<feature type="transmembrane region" description="Helical" evidence="1">
    <location>
        <begin position="135"/>
        <end position="155"/>
    </location>
</feature>
<dbReference type="Proteomes" id="UP000887563">
    <property type="component" value="Unplaced"/>
</dbReference>
<dbReference type="WBParaSite" id="Minc3s06532g39958">
    <property type="protein sequence ID" value="Minc3s06532g39958"/>
    <property type="gene ID" value="Minc3s06532g39958"/>
</dbReference>